<keyword evidence="5" id="KW-0998">Cell outer membrane</keyword>
<keyword evidence="2 6" id="KW-0812">Transmembrane</keyword>
<evidence type="ECO:0000259" key="7">
    <source>
        <dbReference type="Pfam" id="PF01103"/>
    </source>
</evidence>
<dbReference type="PANTHER" id="PTHR12815">
    <property type="entry name" value="SORTING AND ASSEMBLY MACHINERY SAMM50 PROTEIN FAMILY MEMBER"/>
    <property type="match status" value="1"/>
</dbReference>
<protein>
    <submittedName>
        <fullName evidence="8">Outer membrane protein omp85</fullName>
    </submittedName>
</protein>
<dbReference type="InterPro" id="IPR039910">
    <property type="entry name" value="D15-like"/>
</dbReference>
<evidence type="ECO:0000256" key="5">
    <source>
        <dbReference type="ARBA" id="ARBA00023237"/>
    </source>
</evidence>
<dbReference type="PANTHER" id="PTHR12815:SF47">
    <property type="entry name" value="TRANSLOCATION AND ASSEMBLY MODULE SUBUNIT TAMA"/>
    <property type="match status" value="1"/>
</dbReference>
<accession>A0A379GA81</accession>
<keyword evidence="4 6" id="KW-0472">Membrane</keyword>
<dbReference type="GO" id="GO:0019867">
    <property type="term" value="C:outer membrane"/>
    <property type="evidence" value="ECO:0007669"/>
    <property type="project" value="InterPro"/>
</dbReference>
<dbReference type="AlphaFoldDB" id="A0A379GA81"/>
<keyword evidence="6" id="KW-1133">Transmembrane helix</keyword>
<dbReference type="InterPro" id="IPR000184">
    <property type="entry name" value="Bac_surfAg_D15"/>
</dbReference>
<evidence type="ECO:0000256" key="2">
    <source>
        <dbReference type="ARBA" id="ARBA00022692"/>
    </source>
</evidence>
<dbReference type="Proteomes" id="UP000254235">
    <property type="component" value="Unassembled WGS sequence"/>
</dbReference>
<evidence type="ECO:0000313" key="8">
    <source>
        <dbReference type="EMBL" id="SUC37433.1"/>
    </source>
</evidence>
<feature type="transmembrane region" description="Helical" evidence="6">
    <location>
        <begin position="21"/>
        <end position="42"/>
    </location>
</feature>
<comment type="subcellular location">
    <subcellularLocation>
        <location evidence="1">Membrane</location>
    </subcellularLocation>
</comment>
<dbReference type="Pfam" id="PF01103">
    <property type="entry name" value="Omp85"/>
    <property type="match status" value="1"/>
</dbReference>
<feature type="domain" description="Bacterial surface antigen (D15)" evidence="7">
    <location>
        <begin position="586"/>
        <end position="774"/>
    </location>
</feature>
<proteinExistence type="predicted"/>
<keyword evidence="3" id="KW-0732">Signal</keyword>
<gene>
    <name evidence="8" type="ORF">NCTC13043_01921</name>
</gene>
<name>A0A379GA81_9BACT</name>
<reference evidence="8 9" key="1">
    <citation type="submission" date="2018-06" db="EMBL/GenBank/DDBJ databases">
        <authorList>
            <consortium name="Pathogen Informatics"/>
            <person name="Doyle S."/>
        </authorList>
    </citation>
    <scope>NUCLEOTIDE SEQUENCE [LARGE SCALE GENOMIC DNA]</scope>
    <source>
        <strain evidence="8 9">NCTC13043</strain>
    </source>
</reference>
<evidence type="ECO:0000256" key="1">
    <source>
        <dbReference type="ARBA" id="ARBA00004370"/>
    </source>
</evidence>
<dbReference type="Gene3D" id="2.40.160.50">
    <property type="entry name" value="membrane protein fhac: a member of the omp85/tpsb transporter family"/>
    <property type="match status" value="1"/>
</dbReference>
<evidence type="ECO:0000256" key="3">
    <source>
        <dbReference type="ARBA" id="ARBA00022729"/>
    </source>
</evidence>
<sequence>MHSLTANFLVSLRKKSAILMFRIKLFYIYILLFFTFETMFLASCSTDKFVPDGSYLLDKVELRSDAADFNASQLAQYVRQKENSRWFSFFKIPLGTYSLAGKDTTKWINRTLQRIGEKPVYYDTLQARLSCEDLRLAMNNMGYMNARVDFSTKVRGKKLKAIYTLMPGEPFMIDNFSYDIQDSTIANILKPTLSQGINTARPHQFTVAALDNERKRITKILNDQGYYRFNKDYIYYTADSIRGSRGVNVTLHLTKYRTTDTAKPTLHPRYMIGKVNIIPSDSTGLHLRRSIIADNTLIEPGKYFSATDLQTTYNNFARLGAIRYTDIEFKEMPQFDSVAINRIFDYTSPSFRFLEANIKLSHTKPNTIAFQPEGTNTAGDLGAAAVLTYQNRNLFHGSELFSIELRAAFEAIKGLEGYSNHNYEEYGIQAKLQFPRFLSPFSTREFRRRSNAVSELSVGWDFQDRPEFHRRVFSAAWKYNWSNIRRHLNYELEVPDLSYVYMPWISERFKADYLDNVSNRNAILRYNYEDLFIMRSGFSIAYNRNDNVAIKAKIESAGNLLSMTNSIAKFKKNEQGQAKIFNIAYAQYLKFDFSFTRILRFDPRNSLALHTDFGIAYPYGNSKVLPFEKRYIAGGPNSVRGWSVRELGPGSFRGTDGRIDFINQTGDLKLNLSSEYRTHLFWKFDGAAFVDAGNIWTLRKYADQTGGQFTFSKFLKQIAVSYGLGLRLNFDYFILRFDAGMKAIDPAYSSGRRHYPIVNPKFSRDFTFHFAVGLPF</sequence>
<evidence type="ECO:0000256" key="6">
    <source>
        <dbReference type="SAM" id="Phobius"/>
    </source>
</evidence>
<evidence type="ECO:0000313" key="9">
    <source>
        <dbReference type="Proteomes" id="UP000254235"/>
    </source>
</evidence>
<dbReference type="EMBL" id="UGTP01000002">
    <property type="protein sequence ID" value="SUC37433.1"/>
    <property type="molecule type" value="Genomic_DNA"/>
</dbReference>
<evidence type="ECO:0000256" key="4">
    <source>
        <dbReference type="ARBA" id="ARBA00023136"/>
    </source>
</evidence>
<organism evidence="8 9">
    <name type="scientific">Prevotella pallens</name>
    <dbReference type="NCBI Taxonomy" id="60133"/>
    <lineage>
        <taxon>Bacteria</taxon>
        <taxon>Pseudomonadati</taxon>
        <taxon>Bacteroidota</taxon>
        <taxon>Bacteroidia</taxon>
        <taxon>Bacteroidales</taxon>
        <taxon>Prevotellaceae</taxon>
        <taxon>Prevotella</taxon>
    </lineage>
</organism>